<protein>
    <submittedName>
        <fullName evidence="1">ABC-type sugar transport system substrate-binding protein</fullName>
    </submittedName>
</protein>
<organism evidence="1 2">
    <name type="scientific">Inhella inkyongensis</name>
    <dbReference type="NCBI Taxonomy" id="392593"/>
    <lineage>
        <taxon>Bacteria</taxon>
        <taxon>Pseudomonadati</taxon>
        <taxon>Pseudomonadota</taxon>
        <taxon>Betaproteobacteria</taxon>
        <taxon>Burkholderiales</taxon>
        <taxon>Sphaerotilaceae</taxon>
        <taxon>Inhella</taxon>
    </lineage>
</organism>
<gene>
    <name evidence="1" type="ORF">HNQ51_000392</name>
</gene>
<keyword evidence="2" id="KW-1185">Reference proteome</keyword>
<accession>A0A840S3J4</accession>
<dbReference type="Gene3D" id="3.40.50.2300">
    <property type="match status" value="1"/>
</dbReference>
<dbReference type="OrthoDB" id="9814427at2"/>
<sequence>MATSLLLCALRAEAQRVAFINPGRSDEVFWRTAGQAMQAAADSLGMRFEQQFAERDPARALALAWQIAVRPPAERPDFVVLVNEKGVLVPAARRLQAAGIKSFAAFSGLLPQERAQHAPRKGLRLLLGSLEPQAEHAGFMTAHAMLASARAQGLRGRD</sequence>
<dbReference type="Proteomes" id="UP000554837">
    <property type="component" value="Unassembled WGS sequence"/>
</dbReference>
<name>A0A840S3J4_9BURK</name>
<proteinExistence type="predicted"/>
<reference evidence="1 2" key="1">
    <citation type="submission" date="2020-08" db="EMBL/GenBank/DDBJ databases">
        <title>Genomic Encyclopedia of Type Strains, Phase IV (KMG-IV): sequencing the most valuable type-strain genomes for metagenomic binning, comparative biology and taxonomic classification.</title>
        <authorList>
            <person name="Goeker M."/>
        </authorList>
    </citation>
    <scope>NUCLEOTIDE SEQUENCE [LARGE SCALE GENOMIC DNA]</scope>
    <source>
        <strain evidence="1 2">DSM 23958</strain>
    </source>
</reference>
<dbReference type="SUPFAM" id="SSF53822">
    <property type="entry name" value="Periplasmic binding protein-like I"/>
    <property type="match status" value="1"/>
</dbReference>
<dbReference type="InterPro" id="IPR028082">
    <property type="entry name" value="Peripla_BP_I"/>
</dbReference>
<dbReference type="AlphaFoldDB" id="A0A840S3J4"/>
<dbReference type="RefSeq" id="WP_138857821.1">
    <property type="nucleotide sequence ID" value="NZ_CP040709.1"/>
</dbReference>
<evidence type="ECO:0000313" key="1">
    <source>
        <dbReference type="EMBL" id="MBB5203099.1"/>
    </source>
</evidence>
<keyword evidence="1" id="KW-0813">Transport</keyword>
<evidence type="ECO:0000313" key="2">
    <source>
        <dbReference type="Proteomes" id="UP000554837"/>
    </source>
</evidence>
<keyword evidence="1" id="KW-0762">Sugar transport</keyword>
<comment type="caution">
    <text evidence="1">The sequence shown here is derived from an EMBL/GenBank/DDBJ whole genome shotgun (WGS) entry which is preliminary data.</text>
</comment>
<dbReference type="EMBL" id="JACHHO010000001">
    <property type="protein sequence ID" value="MBB5203099.1"/>
    <property type="molecule type" value="Genomic_DNA"/>
</dbReference>